<dbReference type="AlphaFoldDB" id="A0A4Y2RN07"/>
<organism evidence="2 3">
    <name type="scientific">Araneus ventricosus</name>
    <name type="common">Orbweaver spider</name>
    <name type="synonym">Epeira ventricosa</name>
    <dbReference type="NCBI Taxonomy" id="182803"/>
    <lineage>
        <taxon>Eukaryota</taxon>
        <taxon>Metazoa</taxon>
        <taxon>Ecdysozoa</taxon>
        <taxon>Arthropoda</taxon>
        <taxon>Chelicerata</taxon>
        <taxon>Arachnida</taxon>
        <taxon>Araneae</taxon>
        <taxon>Araneomorphae</taxon>
        <taxon>Entelegynae</taxon>
        <taxon>Araneoidea</taxon>
        <taxon>Araneidae</taxon>
        <taxon>Araneus</taxon>
    </lineage>
</organism>
<evidence type="ECO:0000256" key="1">
    <source>
        <dbReference type="SAM" id="Phobius"/>
    </source>
</evidence>
<sequence>MSLNTVDDFVQCLLKGLCRKFSLKEGDETTTVDIFCNELLEFSRHFEDCILEDIFQIPALLITSEDLFVVFLNSVCSDICGLEDIVARKFFILCAFITIVTTVTFMLPCYRLVHNVQMVLIYNFKTKLSLNSDVKIAFEDLEEKNLRLVIDRDWIRSRLHDLRKFIQKASDTTCPGLEIQPNIAYRLKIEKEMKFHKSTNDEEFIENEPCPFCESNCKTFLESLLNC</sequence>
<keyword evidence="1" id="KW-0472">Membrane</keyword>
<protein>
    <submittedName>
        <fullName evidence="2">Uncharacterized protein</fullName>
    </submittedName>
</protein>
<accession>A0A4Y2RN07</accession>
<keyword evidence="1" id="KW-0812">Transmembrane</keyword>
<feature type="transmembrane region" description="Helical" evidence="1">
    <location>
        <begin position="90"/>
        <end position="113"/>
    </location>
</feature>
<reference evidence="2 3" key="1">
    <citation type="journal article" date="2019" name="Sci. Rep.">
        <title>Orb-weaving spider Araneus ventricosus genome elucidates the spidroin gene catalogue.</title>
        <authorList>
            <person name="Kono N."/>
            <person name="Nakamura H."/>
            <person name="Ohtoshi R."/>
            <person name="Moran D.A.P."/>
            <person name="Shinohara A."/>
            <person name="Yoshida Y."/>
            <person name="Fujiwara M."/>
            <person name="Mori M."/>
            <person name="Tomita M."/>
            <person name="Arakawa K."/>
        </authorList>
    </citation>
    <scope>NUCLEOTIDE SEQUENCE [LARGE SCALE GENOMIC DNA]</scope>
</reference>
<proteinExistence type="predicted"/>
<keyword evidence="3" id="KW-1185">Reference proteome</keyword>
<comment type="caution">
    <text evidence="2">The sequence shown here is derived from an EMBL/GenBank/DDBJ whole genome shotgun (WGS) entry which is preliminary data.</text>
</comment>
<keyword evidence="1" id="KW-1133">Transmembrane helix</keyword>
<name>A0A4Y2RN07_ARAVE</name>
<dbReference type="EMBL" id="BGPR01017720">
    <property type="protein sequence ID" value="GBN77083.1"/>
    <property type="molecule type" value="Genomic_DNA"/>
</dbReference>
<dbReference type="Proteomes" id="UP000499080">
    <property type="component" value="Unassembled WGS sequence"/>
</dbReference>
<evidence type="ECO:0000313" key="2">
    <source>
        <dbReference type="EMBL" id="GBN77083.1"/>
    </source>
</evidence>
<gene>
    <name evidence="2" type="ORF">AVEN_242238_1</name>
</gene>
<evidence type="ECO:0000313" key="3">
    <source>
        <dbReference type="Proteomes" id="UP000499080"/>
    </source>
</evidence>